<accession>A0A166BKA2</accession>
<sequence length="70" mass="8052">WAHHLPWDERSETSRAVAGRYIQNSCFAAWSAFREVLRRLVAQFFTTILSAYTPPRESRPPVSPGYGCPR</sequence>
<dbReference type="Proteomes" id="UP000076798">
    <property type="component" value="Unassembled WGS sequence"/>
</dbReference>
<reference evidence="1 2" key="1">
    <citation type="journal article" date="2016" name="Mol. Biol. Evol.">
        <title>Comparative Genomics of Early-Diverging Mushroom-Forming Fungi Provides Insights into the Origins of Lignocellulose Decay Capabilities.</title>
        <authorList>
            <person name="Nagy L.G."/>
            <person name="Riley R."/>
            <person name="Tritt A."/>
            <person name="Adam C."/>
            <person name="Daum C."/>
            <person name="Floudas D."/>
            <person name="Sun H."/>
            <person name="Yadav J.S."/>
            <person name="Pangilinan J."/>
            <person name="Larsson K.H."/>
            <person name="Matsuura K."/>
            <person name="Barry K."/>
            <person name="Labutti K."/>
            <person name="Kuo R."/>
            <person name="Ohm R.A."/>
            <person name="Bhattacharya S.S."/>
            <person name="Shirouzu T."/>
            <person name="Yoshinaga Y."/>
            <person name="Martin F.M."/>
            <person name="Grigoriev I.V."/>
            <person name="Hibbett D.S."/>
        </authorList>
    </citation>
    <scope>NUCLEOTIDE SEQUENCE [LARGE SCALE GENOMIC DNA]</scope>
    <source>
        <strain evidence="1 2">HHB10207 ss-3</strain>
    </source>
</reference>
<evidence type="ECO:0000313" key="2">
    <source>
        <dbReference type="Proteomes" id="UP000076798"/>
    </source>
</evidence>
<protein>
    <submittedName>
        <fullName evidence="1">Uncharacterized protein</fullName>
    </submittedName>
</protein>
<gene>
    <name evidence="1" type="ORF">SISSUDRAFT_1049802</name>
</gene>
<feature type="non-terminal residue" evidence="1">
    <location>
        <position position="1"/>
    </location>
</feature>
<proteinExistence type="predicted"/>
<organism evidence="1 2">
    <name type="scientific">Sistotremastrum suecicum HHB10207 ss-3</name>
    <dbReference type="NCBI Taxonomy" id="1314776"/>
    <lineage>
        <taxon>Eukaryota</taxon>
        <taxon>Fungi</taxon>
        <taxon>Dikarya</taxon>
        <taxon>Basidiomycota</taxon>
        <taxon>Agaricomycotina</taxon>
        <taxon>Agaricomycetes</taxon>
        <taxon>Sistotremastrales</taxon>
        <taxon>Sistotremastraceae</taxon>
        <taxon>Sistotremastrum</taxon>
    </lineage>
</organism>
<name>A0A166BKA2_9AGAM</name>
<dbReference type="EMBL" id="KV428106">
    <property type="protein sequence ID" value="KZT36478.1"/>
    <property type="molecule type" value="Genomic_DNA"/>
</dbReference>
<keyword evidence="2" id="KW-1185">Reference proteome</keyword>
<evidence type="ECO:0000313" key="1">
    <source>
        <dbReference type="EMBL" id="KZT36478.1"/>
    </source>
</evidence>
<dbReference type="AlphaFoldDB" id="A0A166BKA2"/>